<proteinExistence type="predicted"/>
<reference evidence="3 4" key="1">
    <citation type="submission" date="2023-11" db="EMBL/GenBank/DDBJ databases">
        <title>A Novel Polar Bacteriovorax (B. antarcticus) Isolated from the Biocrust in Antarctica.</title>
        <authorList>
            <person name="Mun W."/>
            <person name="Choi S.Y."/>
            <person name="Mitchell R.J."/>
        </authorList>
    </citation>
    <scope>NUCLEOTIDE SEQUENCE [LARGE SCALE GENOMIC DNA]</scope>
    <source>
        <strain evidence="3 4">PP10</strain>
    </source>
</reference>
<dbReference type="PANTHER" id="PTHR30251">
    <property type="entry name" value="PILUS ASSEMBLY CHAPERONE"/>
    <property type="match status" value="1"/>
</dbReference>
<gene>
    <name evidence="3" type="ORF">SHI21_03550</name>
</gene>
<evidence type="ECO:0000259" key="2">
    <source>
        <dbReference type="Pfam" id="PF00345"/>
    </source>
</evidence>
<sequence>MKRNILFVIFSFFISLNSYAFKFSPMSTAIGIAPSKNSTLFYLENDSDQPIAVTTSLLKREMNVEGVEANKKIDGELMVYPSQLIIPPNEKRSVKVTWTGKTVPTTELNYRLVAEQLPIDLDKNKKQKASIKVLLRYVAALYVQAEDYNPDVTFKKMDVDDKNVSFLLVNSGKQHQILANMTMKISGKKDIDLSSEDLKGMTGENIFALSERVFRFPKNGKFKDIQATDKVKISFDKD</sequence>
<dbReference type="Gene3D" id="2.60.40.10">
    <property type="entry name" value="Immunoglobulins"/>
    <property type="match status" value="1"/>
</dbReference>
<dbReference type="RefSeq" id="WP_323574743.1">
    <property type="nucleotide sequence ID" value="NZ_JAYGJQ010000001.1"/>
</dbReference>
<dbReference type="InterPro" id="IPR008962">
    <property type="entry name" value="PapD-like_sf"/>
</dbReference>
<dbReference type="SUPFAM" id="SSF49354">
    <property type="entry name" value="PapD-like"/>
    <property type="match status" value="1"/>
</dbReference>
<organism evidence="3 4">
    <name type="scientific">Bacteriovorax antarcticus</name>
    <dbReference type="NCBI Taxonomy" id="3088717"/>
    <lineage>
        <taxon>Bacteria</taxon>
        <taxon>Pseudomonadati</taxon>
        <taxon>Bdellovibrionota</taxon>
        <taxon>Bacteriovoracia</taxon>
        <taxon>Bacteriovoracales</taxon>
        <taxon>Bacteriovoracaceae</taxon>
        <taxon>Bacteriovorax</taxon>
    </lineage>
</organism>
<dbReference type="PANTHER" id="PTHR30251:SF4">
    <property type="entry name" value="SLR1668 PROTEIN"/>
    <property type="match status" value="1"/>
</dbReference>
<feature type="domain" description="Pili assembly chaperone N-terminal" evidence="2">
    <location>
        <begin position="26"/>
        <end position="138"/>
    </location>
</feature>
<protein>
    <submittedName>
        <fullName evidence="3">Fimbria/pilus periplasmic chaperone</fullName>
    </submittedName>
</protein>
<feature type="chain" id="PRO_5047220214" evidence="1">
    <location>
        <begin position="21"/>
        <end position="238"/>
    </location>
</feature>
<comment type="caution">
    <text evidence="3">The sequence shown here is derived from an EMBL/GenBank/DDBJ whole genome shotgun (WGS) entry which is preliminary data.</text>
</comment>
<feature type="signal peptide" evidence="1">
    <location>
        <begin position="1"/>
        <end position="20"/>
    </location>
</feature>
<dbReference type="InterPro" id="IPR016147">
    <property type="entry name" value="Pili_assmbl_chaperone_N"/>
</dbReference>
<keyword evidence="1" id="KW-0732">Signal</keyword>
<evidence type="ECO:0000313" key="3">
    <source>
        <dbReference type="EMBL" id="MEA9355256.1"/>
    </source>
</evidence>
<evidence type="ECO:0000256" key="1">
    <source>
        <dbReference type="SAM" id="SignalP"/>
    </source>
</evidence>
<dbReference type="Pfam" id="PF00345">
    <property type="entry name" value="PapD_N"/>
    <property type="match status" value="1"/>
</dbReference>
<dbReference type="InterPro" id="IPR013783">
    <property type="entry name" value="Ig-like_fold"/>
</dbReference>
<dbReference type="InterPro" id="IPR050643">
    <property type="entry name" value="Periplasmic_pilus_chap"/>
</dbReference>
<dbReference type="Proteomes" id="UP001302274">
    <property type="component" value="Unassembled WGS sequence"/>
</dbReference>
<evidence type="ECO:0000313" key="4">
    <source>
        <dbReference type="Proteomes" id="UP001302274"/>
    </source>
</evidence>
<accession>A0ABU5VQD2</accession>
<name>A0ABU5VQD2_9BACT</name>
<dbReference type="EMBL" id="JAYGJQ010000001">
    <property type="protein sequence ID" value="MEA9355256.1"/>
    <property type="molecule type" value="Genomic_DNA"/>
</dbReference>
<keyword evidence="4" id="KW-1185">Reference proteome</keyword>